<reference evidence="6 7" key="1">
    <citation type="submission" date="2024-04" db="EMBL/GenBank/DDBJ databases">
        <title>Tritrichomonas musculus Genome.</title>
        <authorList>
            <person name="Alves-Ferreira E."/>
            <person name="Grigg M."/>
            <person name="Lorenzi H."/>
            <person name="Galac M."/>
        </authorList>
    </citation>
    <scope>NUCLEOTIDE SEQUENCE [LARGE SCALE GENOMIC DNA]</scope>
    <source>
        <strain evidence="6 7">EAF2021</strain>
    </source>
</reference>
<keyword evidence="4" id="KW-0547">Nucleotide-binding</keyword>
<comment type="caution">
    <text evidence="6">The sequence shown here is derived from an EMBL/GenBank/DDBJ whole genome shotgun (WGS) entry which is preliminary data.</text>
</comment>
<evidence type="ECO:0000256" key="3">
    <source>
        <dbReference type="PROSITE-ProRule" id="PRU10133"/>
    </source>
</evidence>
<dbReference type="Pfam" id="PF00179">
    <property type="entry name" value="UQ_con"/>
    <property type="match status" value="1"/>
</dbReference>
<feature type="active site" description="Glycyl thioester intermediate" evidence="3">
    <location>
        <position position="86"/>
    </location>
</feature>
<dbReference type="Gene3D" id="3.10.110.10">
    <property type="entry name" value="Ubiquitin Conjugating Enzyme"/>
    <property type="match status" value="1"/>
</dbReference>
<evidence type="ECO:0000256" key="4">
    <source>
        <dbReference type="RuleBase" id="RU362109"/>
    </source>
</evidence>
<sequence length="148" mass="17351">MIARSVVQRELKKYQKDDSLKFSIHTKENDLTHLSVTLTPPENTPYEDGIFFLSVTIPTRYPSLPPNIEFETKIYHPNITKDGKICLGELRDEWKPTFTLKNAIDFVYYMLQNPDWEDPLVTSIAVQHKKDPKAFDKTAREWTKEYAE</sequence>
<dbReference type="InterPro" id="IPR023313">
    <property type="entry name" value="UBQ-conjugating_AS"/>
</dbReference>
<evidence type="ECO:0000259" key="5">
    <source>
        <dbReference type="PROSITE" id="PS50127"/>
    </source>
</evidence>
<dbReference type="PROSITE" id="PS50127">
    <property type="entry name" value="UBC_2"/>
    <property type="match status" value="1"/>
</dbReference>
<dbReference type="InterPro" id="IPR000608">
    <property type="entry name" value="UBC"/>
</dbReference>
<dbReference type="PANTHER" id="PTHR24068">
    <property type="entry name" value="UBIQUITIN-CONJUGATING ENZYME E2"/>
    <property type="match status" value="1"/>
</dbReference>
<name>A0ABR2GQ30_9EUKA</name>
<accession>A0ABR2GQ30</accession>
<dbReference type="EMBL" id="JAPFFF010000097">
    <property type="protein sequence ID" value="KAK8835487.1"/>
    <property type="molecule type" value="Genomic_DNA"/>
</dbReference>
<proteinExistence type="inferred from homology"/>
<dbReference type="PROSITE" id="PS00183">
    <property type="entry name" value="UBC_1"/>
    <property type="match status" value="1"/>
</dbReference>
<evidence type="ECO:0000256" key="2">
    <source>
        <dbReference type="ARBA" id="ARBA00022786"/>
    </source>
</evidence>
<evidence type="ECO:0000313" key="7">
    <source>
        <dbReference type="Proteomes" id="UP001470230"/>
    </source>
</evidence>
<dbReference type="InterPro" id="IPR016135">
    <property type="entry name" value="UBQ-conjugating_enzyme/RWD"/>
</dbReference>
<keyword evidence="4" id="KW-0067">ATP-binding</keyword>
<comment type="similarity">
    <text evidence="4">Belongs to the ubiquitin-conjugating enzyme family.</text>
</comment>
<gene>
    <name evidence="6" type="ORF">M9Y10_046130</name>
</gene>
<dbReference type="Proteomes" id="UP001470230">
    <property type="component" value="Unassembled WGS sequence"/>
</dbReference>
<feature type="domain" description="UBC core" evidence="5">
    <location>
        <begin position="2"/>
        <end position="148"/>
    </location>
</feature>
<dbReference type="SUPFAM" id="SSF54495">
    <property type="entry name" value="UBC-like"/>
    <property type="match status" value="1"/>
</dbReference>
<keyword evidence="2 4" id="KW-0833">Ubl conjugation pathway</keyword>
<keyword evidence="7" id="KW-1185">Reference proteome</keyword>
<keyword evidence="1" id="KW-0808">Transferase</keyword>
<organism evidence="6 7">
    <name type="scientific">Tritrichomonas musculus</name>
    <dbReference type="NCBI Taxonomy" id="1915356"/>
    <lineage>
        <taxon>Eukaryota</taxon>
        <taxon>Metamonada</taxon>
        <taxon>Parabasalia</taxon>
        <taxon>Tritrichomonadida</taxon>
        <taxon>Tritrichomonadidae</taxon>
        <taxon>Tritrichomonas</taxon>
    </lineage>
</organism>
<protein>
    <recommendedName>
        <fullName evidence="5">UBC core domain-containing protein</fullName>
    </recommendedName>
</protein>
<evidence type="ECO:0000256" key="1">
    <source>
        <dbReference type="ARBA" id="ARBA00022679"/>
    </source>
</evidence>
<evidence type="ECO:0000313" key="6">
    <source>
        <dbReference type="EMBL" id="KAK8835487.1"/>
    </source>
</evidence>
<dbReference type="SMART" id="SM00212">
    <property type="entry name" value="UBCc"/>
    <property type="match status" value="1"/>
</dbReference>